<dbReference type="EMBL" id="KN837403">
    <property type="protein sequence ID" value="KIJ25675.1"/>
    <property type="molecule type" value="Genomic_DNA"/>
</dbReference>
<protein>
    <recommendedName>
        <fullName evidence="7">Acetate kinase</fullName>
    </recommendedName>
</protein>
<reference evidence="5 6" key="1">
    <citation type="submission" date="2014-06" db="EMBL/GenBank/DDBJ databases">
        <title>Evolutionary Origins and Diversification of the Mycorrhizal Mutualists.</title>
        <authorList>
            <consortium name="DOE Joint Genome Institute"/>
            <consortium name="Mycorrhizal Genomics Consortium"/>
            <person name="Kohler A."/>
            <person name="Kuo A."/>
            <person name="Nagy L.G."/>
            <person name="Floudas D."/>
            <person name="Copeland A."/>
            <person name="Barry K.W."/>
            <person name="Cichocki N."/>
            <person name="Veneault-Fourrey C."/>
            <person name="LaButti K."/>
            <person name="Lindquist E.A."/>
            <person name="Lipzen A."/>
            <person name="Lundell T."/>
            <person name="Morin E."/>
            <person name="Murat C."/>
            <person name="Riley R."/>
            <person name="Ohm R."/>
            <person name="Sun H."/>
            <person name="Tunlid A."/>
            <person name="Henrissat B."/>
            <person name="Grigoriev I.V."/>
            <person name="Hibbett D.S."/>
            <person name="Martin F."/>
        </authorList>
    </citation>
    <scope>NUCLEOTIDE SEQUENCE [LARGE SCALE GENOMIC DNA]</scope>
    <source>
        <strain evidence="5 6">SS14</strain>
    </source>
</reference>
<accession>A0A0C9UK74</accession>
<gene>
    <name evidence="5" type="ORF">M422DRAFT_38547</name>
</gene>
<dbReference type="InterPro" id="IPR043129">
    <property type="entry name" value="ATPase_NBD"/>
</dbReference>
<keyword evidence="2" id="KW-0547">Nucleotide-binding</keyword>
<evidence type="ECO:0000313" key="6">
    <source>
        <dbReference type="Proteomes" id="UP000054279"/>
    </source>
</evidence>
<sequence>MESGWKALTGNNRFSRIAISDKPSLKLAFDILVDRVCQFVGGYFVQLEGKIDALVFAGGLGENSPELRKAILGRCACLGIDTVDTQKNSSAEQHEGPVYKIGMGGTRIRALVCETNEEVRIYFYG</sequence>
<dbReference type="GO" id="GO:0005524">
    <property type="term" value="F:ATP binding"/>
    <property type="evidence" value="ECO:0007669"/>
    <property type="project" value="UniProtKB-KW"/>
</dbReference>
<evidence type="ECO:0000256" key="4">
    <source>
        <dbReference type="ARBA" id="ARBA00022840"/>
    </source>
</evidence>
<keyword evidence="6" id="KW-1185">Reference proteome</keyword>
<dbReference type="PRINTS" id="PR00471">
    <property type="entry name" value="ACETATEKNASE"/>
</dbReference>
<dbReference type="AlphaFoldDB" id="A0A0C9UK74"/>
<evidence type="ECO:0000256" key="1">
    <source>
        <dbReference type="ARBA" id="ARBA00022679"/>
    </source>
</evidence>
<dbReference type="GO" id="GO:0006083">
    <property type="term" value="P:acetate metabolic process"/>
    <property type="evidence" value="ECO:0007669"/>
    <property type="project" value="TreeGrafter"/>
</dbReference>
<evidence type="ECO:0000256" key="2">
    <source>
        <dbReference type="ARBA" id="ARBA00022741"/>
    </source>
</evidence>
<dbReference type="Proteomes" id="UP000054279">
    <property type="component" value="Unassembled WGS sequence"/>
</dbReference>
<name>A0A0C9UK74_SPHS4</name>
<organism evidence="5 6">
    <name type="scientific">Sphaerobolus stellatus (strain SS14)</name>
    <dbReference type="NCBI Taxonomy" id="990650"/>
    <lineage>
        <taxon>Eukaryota</taxon>
        <taxon>Fungi</taxon>
        <taxon>Dikarya</taxon>
        <taxon>Basidiomycota</taxon>
        <taxon>Agaricomycotina</taxon>
        <taxon>Agaricomycetes</taxon>
        <taxon>Phallomycetidae</taxon>
        <taxon>Geastrales</taxon>
        <taxon>Sphaerobolaceae</taxon>
        <taxon>Sphaerobolus</taxon>
    </lineage>
</organism>
<keyword evidence="4" id="KW-0067">ATP-binding</keyword>
<evidence type="ECO:0000256" key="3">
    <source>
        <dbReference type="ARBA" id="ARBA00022777"/>
    </source>
</evidence>
<dbReference type="Pfam" id="PF00871">
    <property type="entry name" value="Acetate_kinase"/>
    <property type="match status" value="1"/>
</dbReference>
<dbReference type="PANTHER" id="PTHR21060:SF15">
    <property type="entry name" value="ACETATE KINASE-RELATED"/>
    <property type="match status" value="1"/>
</dbReference>
<keyword evidence="1" id="KW-0808">Transferase</keyword>
<proteinExistence type="predicted"/>
<keyword evidence="3" id="KW-0418">Kinase</keyword>
<dbReference type="Gene3D" id="3.30.420.40">
    <property type="match status" value="1"/>
</dbReference>
<dbReference type="InterPro" id="IPR000890">
    <property type="entry name" value="Aliphatic_acid_kin_short-chain"/>
</dbReference>
<dbReference type="OrthoDB" id="67445at2759"/>
<dbReference type="GO" id="GO:0008776">
    <property type="term" value="F:acetate kinase activity"/>
    <property type="evidence" value="ECO:0007669"/>
    <property type="project" value="TreeGrafter"/>
</dbReference>
<evidence type="ECO:0000313" key="5">
    <source>
        <dbReference type="EMBL" id="KIJ25675.1"/>
    </source>
</evidence>
<dbReference type="SUPFAM" id="SSF53067">
    <property type="entry name" value="Actin-like ATPase domain"/>
    <property type="match status" value="1"/>
</dbReference>
<dbReference type="PANTHER" id="PTHR21060">
    <property type="entry name" value="ACETATE KINASE"/>
    <property type="match status" value="1"/>
</dbReference>
<evidence type="ECO:0008006" key="7">
    <source>
        <dbReference type="Google" id="ProtNLM"/>
    </source>
</evidence>
<dbReference type="HOGENOM" id="CLU_2015492_0_0_1"/>